<dbReference type="Pfam" id="PF04654">
    <property type="entry name" value="DUF599"/>
    <property type="match status" value="1"/>
</dbReference>
<feature type="transmembrane region" description="Helical" evidence="1">
    <location>
        <begin position="79"/>
        <end position="104"/>
    </location>
</feature>
<dbReference type="AlphaFoldDB" id="A0A0L1JQ42"/>
<dbReference type="RefSeq" id="WP_050531062.1">
    <property type="nucleotide sequence ID" value="NZ_AQQZ01000004.1"/>
</dbReference>
<dbReference type="EMBL" id="AQQZ01000004">
    <property type="protein sequence ID" value="KNG93856.1"/>
    <property type="molecule type" value="Genomic_DNA"/>
</dbReference>
<evidence type="ECO:0000256" key="1">
    <source>
        <dbReference type="SAM" id="Phobius"/>
    </source>
</evidence>
<feature type="transmembrane region" description="Helical" evidence="1">
    <location>
        <begin position="187"/>
        <end position="215"/>
    </location>
</feature>
<name>A0A0L1JQ42_9RHOB</name>
<feature type="transmembrane region" description="Helical" evidence="1">
    <location>
        <begin position="116"/>
        <end position="138"/>
    </location>
</feature>
<keyword evidence="1" id="KW-1133">Transmembrane helix</keyword>
<accession>A0A0L1JQ42</accession>
<organism evidence="2 3">
    <name type="scientific">Pseudaestuariivita atlantica</name>
    <dbReference type="NCBI Taxonomy" id="1317121"/>
    <lineage>
        <taxon>Bacteria</taxon>
        <taxon>Pseudomonadati</taxon>
        <taxon>Pseudomonadota</taxon>
        <taxon>Alphaproteobacteria</taxon>
        <taxon>Rhodobacterales</taxon>
        <taxon>Paracoccaceae</taxon>
        <taxon>Pseudaestuariivita</taxon>
    </lineage>
</organism>
<keyword evidence="3" id="KW-1185">Reference proteome</keyword>
<reference evidence="2 3" key="1">
    <citation type="journal article" date="2015" name="Int. J. Syst. Evol. Microbiol.">
        <title>Aestuariivita atlantica sp. nov., isolated from deep sea sediment of the Atlantic Ocean.</title>
        <authorList>
            <person name="Li G."/>
            <person name="Lai Q."/>
            <person name="Du Y."/>
            <person name="Liu X."/>
            <person name="Sun F."/>
            <person name="Shao Z."/>
        </authorList>
    </citation>
    <scope>NUCLEOTIDE SEQUENCE [LARGE SCALE GENOMIC DNA]</scope>
    <source>
        <strain evidence="2 3">22II-S11-z3</strain>
    </source>
</reference>
<evidence type="ECO:0000313" key="3">
    <source>
        <dbReference type="Proteomes" id="UP000036938"/>
    </source>
</evidence>
<proteinExistence type="predicted"/>
<dbReference type="Proteomes" id="UP000036938">
    <property type="component" value="Unassembled WGS sequence"/>
</dbReference>
<gene>
    <name evidence="2" type="ORF">ATO11_11885</name>
</gene>
<dbReference type="OrthoDB" id="9806874at2"/>
<protein>
    <submittedName>
        <fullName evidence="2">Membrane protein</fullName>
    </submittedName>
</protein>
<dbReference type="STRING" id="1317121.ATO11_11885"/>
<evidence type="ECO:0000313" key="2">
    <source>
        <dbReference type="EMBL" id="KNG93856.1"/>
    </source>
</evidence>
<feature type="transmembrane region" description="Helical" evidence="1">
    <location>
        <begin position="12"/>
        <end position="32"/>
    </location>
</feature>
<dbReference type="PATRIC" id="fig|1317121.7.peg.3060"/>
<sequence length="234" mass="25675">MSFVDHIELFSVFDAVAVAILFAAWWGVGWVVEREATAFPSVSVLMDGYRREWMVQLVTRNPRIFDAQIITNLRQGSAFFGSATMLAMGGGLALIGNVEMIAGIARDLTFDDVPRVVWQIKLLAGLVLLGHAFLRFVWSNRLFGYAAVMMAAVPNDTTDPTVPARTHKSAELTISASRAFNQGLRSVYFALASAAWLVGPLALIGTVLFTLWVIWRREYASRSRAVLAGADTSS</sequence>
<comment type="caution">
    <text evidence="2">The sequence shown here is derived from an EMBL/GenBank/DDBJ whole genome shotgun (WGS) entry which is preliminary data.</text>
</comment>
<dbReference type="InterPro" id="IPR006747">
    <property type="entry name" value="DUF599"/>
</dbReference>
<keyword evidence="1" id="KW-0812">Transmembrane</keyword>
<keyword evidence="1" id="KW-0472">Membrane</keyword>